<dbReference type="AlphaFoldDB" id="A0A6A4BPQ6"/>
<dbReference type="InterPro" id="IPR023296">
    <property type="entry name" value="Glyco_hydro_beta-prop_sf"/>
</dbReference>
<evidence type="ECO:0000313" key="2">
    <source>
        <dbReference type="Proteomes" id="UP000437068"/>
    </source>
</evidence>
<dbReference type="EMBL" id="QXGE01003625">
    <property type="protein sequence ID" value="KAE9274136.1"/>
    <property type="molecule type" value="Genomic_DNA"/>
</dbReference>
<evidence type="ECO:0000313" key="1">
    <source>
        <dbReference type="EMBL" id="KAE9274136.1"/>
    </source>
</evidence>
<protein>
    <submittedName>
        <fullName evidence="1">Uncharacterized protein</fullName>
    </submittedName>
</protein>
<name>A0A6A4BPQ6_9STRA</name>
<gene>
    <name evidence="1" type="ORF">PF001_g27192</name>
</gene>
<proteinExistence type="predicted"/>
<sequence>MVGVSDRSDWYANSIYTHKDGKNVLISWVIEDNNFTAGQPQGWGGMLSVPCKVGISSVCDIDVVNSQGRLDRVVRRRLGQAVQDQQDAEREAAE</sequence>
<comment type="caution">
    <text evidence="1">The sequence shown here is derived from an EMBL/GenBank/DDBJ whole genome shotgun (WGS) entry which is preliminary data.</text>
</comment>
<organism evidence="1 2">
    <name type="scientific">Phytophthora fragariae</name>
    <dbReference type="NCBI Taxonomy" id="53985"/>
    <lineage>
        <taxon>Eukaryota</taxon>
        <taxon>Sar</taxon>
        <taxon>Stramenopiles</taxon>
        <taxon>Oomycota</taxon>
        <taxon>Peronosporomycetes</taxon>
        <taxon>Peronosporales</taxon>
        <taxon>Peronosporaceae</taxon>
        <taxon>Phytophthora</taxon>
    </lineage>
</organism>
<reference evidence="1 2" key="1">
    <citation type="submission" date="2018-08" db="EMBL/GenBank/DDBJ databases">
        <title>Genomic investigation of the strawberry pathogen Phytophthora fragariae indicates pathogenicity is determined by transcriptional variation in three key races.</title>
        <authorList>
            <person name="Adams T.M."/>
            <person name="Armitage A.D."/>
            <person name="Sobczyk M.K."/>
            <person name="Bates H.J."/>
            <person name="Dunwell J.M."/>
            <person name="Nellist C.F."/>
            <person name="Harrison R.J."/>
        </authorList>
    </citation>
    <scope>NUCLEOTIDE SEQUENCE [LARGE SCALE GENOMIC DNA]</scope>
    <source>
        <strain evidence="1 2">A4</strain>
    </source>
</reference>
<dbReference type="Gene3D" id="2.115.10.20">
    <property type="entry name" value="Glycosyl hydrolase domain, family 43"/>
    <property type="match status" value="1"/>
</dbReference>
<dbReference type="Proteomes" id="UP000437068">
    <property type="component" value="Unassembled WGS sequence"/>
</dbReference>
<accession>A0A6A4BPQ6</accession>